<evidence type="ECO:0000256" key="10">
    <source>
        <dbReference type="HAMAP-Rule" id="MF_00061"/>
    </source>
</evidence>
<evidence type="ECO:0000256" key="2">
    <source>
        <dbReference type="ARBA" id="ARBA00012052"/>
    </source>
</evidence>
<keyword evidence="5 10" id="KW-0547">Nucleotide-binding</keyword>
<feature type="binding site" evidence="10">
    <location>
        <begin position="95"/>
        <end position="105"/>
    </location>
    <ligand>
        <name>ATP</name>
        <dbReference type="ChEBI" id="CHEBI:30616"/>
    </ligand>
</feature>
<dbReference type="Proteomes" id="UP001165667">
    <property type="component" value="Unassembled WGS sequence"/>
</dbReference>
<evidence type="ECO:0000256" key="1">
    <source>
        <dbReference type="ARBA" id="ARBA00009684"/>
    </source>
</evidence>
<dbReference type="HAMAP" id="MF_00061">
    <property type="entry name" value="IspE"/>
    <property type="match status" value="1"/>
</dbReference>
<keyword evidence="6 10" id="KW-0418">Kinase</keyword>
<protein>
    <recommendedName>
        <fullName evidence="3 10">4-diphosphocytidyl-2-C-methyl-D-erythritol kinase</fullName>
        <shortName evidence="10">CMK</shortName>
        <ecNumber evidence="2 10">2.7.1.148</ecNumber>
    </recommendedName>
    <alternativeName>
        <fullName evidence="9 10">4-(cytidine-5'-diphospho)-2-C-methyl-D-erythritol kinase</fullName>
    </alternativeName>
</protein>
<evidence type="ECO:0000259" key="12">
    <source>
        <dbReference type="Pfam" id="PF08544"/>
    </source>
</evidence>
<evidence type="ECO:0000256" key="4">
    <source>
        <dbReference type="ARBA" id="ARBA00022679"/>
    </source>
</evidence>
<dbReference type="Gene3D" id="3.30.70.890">
    <property type="entry name" value="GHMP kinase, C-terminal domain"/>
    <property type="match status" value="1"/>
</dbReference>
<comment type="function">
    <text evidence="10">Catalyzes the phosphorylation of the position 2 hydroxy group of 4-diphosphocytidyl-2C-methyl-D-erythritol.</text>
</comment>
<feature type="active site" evidence="10">
    <location>
        <position position="10"/>
    </location>
</feature>
<accession>A0AA41YRC8</accession>
<feature type="domain" description="GHMP kinase N-terminal" evidence="11">
    <location>
        <begin position="67"/>
        <end position="142"/>
    </location>
</feature>
<dbReference type="SUPFAM" id="SSF54211">
    <property type="entry name" value="Ribosomal protein S5 domain 2-like"/>
    <property type="match status" value="1"/>
</dbReference>
<keyword evidence="14" id="KW-1185">Reference proteome</keyword>
<sequence>MTLIARAPAKINLSLHILGRRDDGYHELESLVAFAGSGDVLSLDPGPALSLTVAGPTAAAAGSDNDNLVLRAARELADRVPRLTLGSFRLTKLLPVAAGIGGGSSDAAAALRLLAEANGLPLDDARLFAAAQATGADVPVCLRPRARMMRGIGERLGDDLILAPLVALLVNPGVKLETRHVFGRIGLQPGQAHHGAVHPELAPDLSTEALLARLRRARNDMEDAAGVLAPVIGDVLAVLGAARGCRLARMSGSGATCFGLFDSCRAAARAMQVIRRDHPGWWIKSTLLR</sequence>
<comment type="similarity">
    <text evidence="1 10">Belongs to the GHMP kinase family. IspE subfamily.</text>
</comment>
<dbReference type="GO" id="GO:0005524">
    <property type="term" value="F:ATP binding"/>
    <property type="evidence" value="ECO:0007669"/>
    <property type="project" value="UniProtKB-UniRule"/>
</dbReference>
<dbReference type="EC" id="2.7.1.148" evidence="2 10"/>
<feature type="domain" description="GHMP kinase C-terminal" evidence="12">
    <location>
        <begin position="211"/>
        <end position="274"/>
    </location>
</feature>
<comment type="caution">
    <text evidence="13">The sequence shown here is derived from an EMBL/GenBank/DDBJ whole genome shotgun (WGS) entry which is preliminary data.</text>
</comment>
<organism evidence="13 14">
    <name type="scientific">Lichenifustis flavocetrariae</name>
    <dbReference type="NCBI Taxonomy" id="2949735"/>
    <lineage>
        <taxon>Bacteria</taxon>
        <taxon>Pseudomonadati</taxon>
        <taxon>Pseudomonadota</taxon>
        <taxon>Alphaproteobacteria</taxon>
        <taxon>Hyphomicrobiales</taxon>
        <taxon>Lichenihabitantaceae</taxon>
        <taxon>Lichenifustis</taxon>
    </lineage>
</organism>
<gene>
    <name evidence="10" type="primary">ispE</name>
    <name evidence="13" type="ORF">M8523_03755</name>
</gene>
<name>A0AA41YRC8_9HYPH</name>
<comment type="catalytic activity">
    <reaction evidence="10">
        <text>4-CDP-2-C-methyl-D-erythritol + ATP = 4-CDP-2-C-methyl-D-erythritol 2-phosphate + ADP + H(+)</text>
        <dbReference type="Rhea" id="RHEA:18437"/>
        <dbReference type="ChEBI" id="CHEBI:15378"/>
        <dbReference type="ChEBI" id="CHEBI:30616"/>
        <dbReference type="ChEBI" id="CHEBI:57823"/>
        <dbReference type="ChEBI" id="CHEBI:57919"/>
        <dbReference type="ChEBI" id="CHEBI:456216"/>
        <dbReference type="EC" id="2.7.1.148"/>
    </reaction>
</comment>
<dbReference type="Gene3D" id="3.30.230.10">
    <property type="match status" value="1"/>
</dbReference>
<comment type="pathway">
    <text evidence="10">Isoprenoid biosynthesis; isopentenyl diphosphate biosynthesis via DXP pathway; isopentenyl diphosphate from 1-deoxy-D-xylulose 5-phosphate: step 3/6.</text>
</comment>
<proteinExistence type="inferred from homology"/>
<dbReference type="GO" id="GO:0016114">
    <property type="term" value="P:terpenoid biosynthetic process"/>
    <property type="evidence" value="ECO:0007669"/>
    <property type="project" value="InterPro"/>
</dbReference>
<keyword evidence="4 10" id="KW-0808">Transferase</keyword>
<dbReference type="EMBL" id="JAMOIM010000002">
    <property type="protein sequence ID" value="MCW6507131.1"/>
    <property type="molecule type" value="Genomic_DNA"/>
</dbReference>
<evidence type="ECO:0000256" key="3">
    <source>
        <dbReference type="ARBA" id="ARBA00017473"/>
    </source>
</evidence>
<evidence type="ECO:0000313" key="13">
    <source>
        <dbReference type="EMBL" id="MCW6507131.1"/>
    </source>
</evidence>
<keyword evidence="7 10" id="KW-0067">ATP-binding</keyword>
<evidence type="ECO:0000259" key="11">
    <source>
        <dbReference type="Pfam" id="PF00288"/>
    </source>
</evidence>
<dbReference type="SUPFAM" id="SSF55060">
    <property type="entry name" value="GHMP Kinase, C-terminal domain"/>
    <property type="match status" value="1"/>
</dbReference>
<evidence type="ECO:0000256" key="5">
    <source>
        <dbReference type="ARBA" id="ARBA00022741"/>
    </source>
</evidence>
<feature type="active site" evidence="10">
    <location>
        <position position="137"/>
    </location>
</feature>
<evidence type="ECO:0000256" key="7">
    <source>
        <dbReference type="ARBA" id="ARBA00022840"/>
    </source>
</evidence>
<evidence type="ECO:0000313" key="14">
    <source>
        <dbReference type="Proteomes" id="UP001165667"/>
    </source>
</evidence>
<dbReference type="NCBIfam" id="NF011202">
    <property type="entry name" value="PRK14608.1"/>
    <property type="match status" value="1"/>
</dbReference>
<dbReference type="AlphaFoldDB" id="A0AA41YRC8"/>
<dbReference type="PANTHER" id="PTHR43527:SF2">
    <property type="entry name" value="4-DIPHOSPHOCYTIDYL-2-C-METHYL-D-ERYTHRITOL KINASE, CHLOROPLASTIC"/>
    <property type="match status" value="1"/>
</dbReference>
<dbReference type="InterPro" id="IPR014721">
    <property type="entry name" value="Ribsml_uS5_D2-typ_fold_subgr"/>
</dbReference>
<dbReference type="GO" id="GO:0019288">
    <property type="term" value="P:isopentenyl diphosphate biosynthetic process, methylerythritol 4-phosphate pathway"/>
    <property type="evidence" value="ECO:0007669"/>
    <property type="project" value="UniProtKB-UniRule"/>
</dbReference>
<dbReference type="InterPro" id="IPR036554">
    <property type="entry name" value="GHMP_kinase_C_sf"/>
</dbReference>
<dbReference type="GO" id="GO:0050515">
    <property type="term" value="F:4-(cytidine 5'-diphospho)-2-C-methyl-D-erythritol kinase activity"/>
    <property type="evidence" value="ECO:0007669"/>
    <property type="project" value="UniProtKB-UniRule"/>
</dbReference>
<dbReference type="InterPro" id="IPR013750">
    <property type="entry name" value="GHMP_kinase_C_dom"/>
</dbReference>
<dbReference type="PANTHER" id="PTHR43527">
    <property type="entry name" value="4-DIPHOSPHOCYTIDYL-2-C-METHYL-D-ERYTHRITOL KINASE, CHLOROPLASTIC"/>
    <property type="match status" value="1"/>
</dbReference>
<dbReference type="Pfam" id="PF08544">
    <property type="entry name" value="GHMP_kinases_C"/>
    <property type="match status" value="1"/>
</dbReference>
<evidence type="ECO:0000256" key="6">
    <source>
        <dbReference type="ARBA" id="ARBA00022777"/>
    </source>
</evidence>
<dbReference type="InterPro" id="IPR006204">
    <property type="entry name" value="GHMP_kinase_N_dom"/>
</dbReference>
<dbReference type="InterPro" id="IPR004424">
    <property type="entry name" value="IspE"/>
</dbReference>
<evidence type="ECO:0000256" key="8">
    <source>
        <dbReference type="ARBA" id="ARBA00023229"/>
    </source>
</evidence>
<reference evidence="13" key="1">
    <citation type="submission" date="2022-05" db="EMBL/GenBank/DDBJ databases">
        <authorList>
            <person name="Pankratov T."/>
        </authorList>
    </citation>
    <scope>NUCLEOTIDE SEQUENCE</scope>
    <source>
        <strain evidence="13">BP6-180914</strain>
    </source>
</reference>
<dbReference type="Pfam" id="PF00288">
    <property type="entry name" value="GHMP_kinases_N"/>
    <property type="match status" value="1"/>
</dbReference>
<dbReference type="InterPro" id="IPR020568">
    <property type="entry name" value="Ribosomal_Su5_D2-typ_SF"/>
</dbReference>
<evidence type="ECO:0000256" key="9">
    <source>
        <dbReference type="ARBA" id="ARBA00032554"/>
    </source>
</evidence>
<dbReference type="RefSeq" id="WP_282583502.1">
    <property type="nucleotide sequence ID" value="NZ_JAMOIM010000002.1"/>
</dbReference>
<dbReference type="PIRSF" id="PIRSF010376">
    <property type="entry name" value="IspE"/>
    <property type="match status" value="1"/>
</dbReference>
<keyword evidence="8 10" id="KW-0414">Isoprene biosynthesis</keyword>